<reference evidence="1" key="1">
    <citation type="submission" date="2014-09" db="EMBL/GenBank/DDBJ databases">
        <authorList>
            <person name="Magalhaes I.L.F."/>
            <person name="Oliveira U."/>
            <person name="Santos F.R."/>
            <person name="Vidigal T.H.D.A."/>
            <person name="Brescovit A.D."/>
            <person name="Santos A.J."/>
        </authorList>
    </citation>
    <scope>NUCLEOTIDE SEQUENCE</scope>
    <source>
        <tissue evidence="1">Shoot tissue taken approximately 20 cm above the soil surface</tissue>
    </source>
</reference>
<sequence>MAQVSKFKKVQIIFSGYSSANLIH</sequence>
<accession>A0A0A9FZI9</accession>
<proteinExistence type="predicted"/>
<name>A0A0A9FZI9_ARUDO</name>
<reference evidence="1" key="2">
    <citation type="journal article" date="2015" name="Data Brief">
        <title>Shoot transcriptome of the giant reed, Arundo donax.</title>
        <authorList>
            <person name="Barrero R.A."/>
            <person name="Guerrero F.D."/>
            <person name="Moolhuijzen P."/>
            <person name="Goolsby J.A."/>
            <person name="Tidwell J."/>
            <person name="Bellgard S.E."/>
            <person name="Bellgard M.I."/>
        </authorList>
    </citation>
    <scope>NUCLEOTIDE SEQUENCE</scope>
    <source>
        <tissue evidence="1">Shoot tissue taken approximately 20 cm above the soil surface</tissue>
    </source>
</reference>
<dbReference type="AlphaFoldDB" id="A0A0A9FZI9"/>
<organism evidence="1">
    <name type="scientific">Arundo donax</name>
    <name type="common">Giant reed</name>
    <name type="synonym">Donax arundinaceus</name>
    <dbReference type="NCBI Taxonomy" id="35708"/>
    <lineage>
        <taxon>Eukaryota</taxon>
        <taxon>Viridiplantae</taxon>
        <taxon>Streptophyta</taxon>
        <taxon>Embryophyta</taxon>
        <taxon>Tracheophyta</taxon>
        <taxon>Spermatophyta</taxon>
        <taxon>Magnoliopsida</taxon>
        <taxon>Liliopsida</taxon>
        <taxon>Poales</taxon>
        <taxon>Poaceae</taxon>
        <taxon>PACMAD clade</taxon>
        <taxon>Arundinoideae</taxon>
        <taxon>Arundineae</taxon>
        <taxon>Arundo</taxon>
    </lineage>
</organism>
<dbReference type="EMBL" id="GBRH01181302">
    <property type="protein sequence ID" value="JAE16594.1"/>
    <property type="molecule type" value="Transcribed_RNA"/>
</dbReference>
<protein>
    <submittedName>
        <fullName evidence="1">Uncharacterized protein</fullName>
    </submittedName>
</protein>
<evidence type="ECO:0000313" key="1">
    <source>
        <dbReference type="EMBL" id="JAE16594.1"/>
    </source>
</evidence>